<gene>
    <name evidence="2" type="ORF">B0H16DRAFT_1743422</name>
</gene>
<evidence type="ECO:0000313" key="2">
    <source>
        <dbReference type="EMBL" id="KAJ7713273.1"/>
    </source>
</evidence>
<sequence>MSLDSSQPHCRSSPQSSNAANGSLSISNTFLPTAQLRPQAPDLILLSTDLIFFYVHSQVLESASGNSFNNLLPAHSPEGADNCSILSIPEASSVLNIILHTLYGLDCAHHLPSFPTLAKAVDSMQIYGITAELTIKPSTPLFALLLSHAPHVPMDLYTLAGHHNIEDLAVAVSAHLLSFSLSRLTDAAAQRMGAIYLKRQVASQRELFFLHLGRVEALKRVLLSPPGAHQPTPGCSIDQQRALAREWALASARLATDLRPDISTQALELALLPLAAPLPCTLCQNALKARVQNLTEQWAAVKRTI</sequence>
<dbReference type="AlphaFoldDB" id="A0AAD7H6P2"/>
<reference evidence="2" key="1">
    <citation type="submission" date="2023-03" db="EMBL/GenBank/DDBJ databases">
        <title>Massive genome expansion in bonnet fungi (Mycena s.s.) driven by repeated elements and novel gene families across ecological guilds.</title>
        <authorList>
            <consortium name="Lawrence Berkeley National Laboratory"/>
            <person name="Harder C.B."/>
            <person name="Miyauchi S."/>
            <person name="Viragh M."/>
            <person name="Kuo A."/>
            <person name="Thoen E."/>
            <person name="Andreopoulos B."/>
            <person name="Lu D."/>
            <person name="Skrede I."/>
            <person name="Drula E."/>
            <person name="Henrissat B."/>
            <person name="Morin E."/>
            <person name="Kohler A."/>
            <person name="Barry K."/>
            <person name="LaButti K."/>
            <person name="Morin E."/>
            <person name="Salamov A."/>
            <person name="Lipzen A."/>
            <person name="Mereny Z."/>
            <person name="Hegedus B."/>
            <person name="Baldrian P."/>
            <person name="Stursova M."/>
            <person name="Weitz H."/>
            <person name="Taylor A."/>
            <person name="Grigoriev I.V."/>
            <person name="Nagy L.G."/>
            <person name="Martin F."/>
            <person name="Kauserud H."/>
        </authorList>
    </citation>
    <scope>NUCLEOTIDE SEQUENCE</scope>
    <source>
        <strain evidence="2">CBHHK182m</strain>
    </source>
</reference>
<evidence type="ECO:0000256" key="1">
    <source>
        <dbReference type="SAM" id="MobiDB-lite"/>
    </source>
</evidence>
<dbReference type="Proteomes" id="UP001215598">
    <property type="component" value="Unassembled WGS sequence"/>
</dbReference>
<name>A0AAD7H6P2_9AGAR</name>
<organism evidence="2 3">
    <name type="scientific">Mycena metata</name>
    <dbReference type="NCBI Taxonomy" id="1033252"/>
    <lineage>
        <taxon>Eukaryota</taxon>
        <taxon>Fungi</taxon>
        <taxon>Dikarya</taxon>
        <taxon>Basidiomycota</taxon>
        <taxon>Agaricomycotina</taxon>
        <taxon>Agaricomycetes</taxon>
        <taxon>Agaricomycetidae</taxon>
        <taxon>Agaricales</taxon>
        <taxon>Marasmiineae</taxon>
        <taxon>Mycenaceae</taxon>
        <taxon>Mycena</taxon>
    </lineage>
</organism>
<keyword evidence="3" id="KW-1185">Reference proteome</keyword>
<evidence type="ECO:0008006" key="4">
    <source>
        <dbReference type="Google" id="ProtNLM"/>
    </source>
</evidence>
<protein>
    <recommendedName>
        <fullName evidence="4">BTB domain-containing protein</fullName>
    </recommendedName>
</protein>
<feature type="region of interest" description="Disordered" evidence="1">
    <location>
        <begin position="1"/>
        <end position="21"/>
    </location>
</feature>
<comment type="caution">
    <text evidence="2">The sequence shown here is derived from an EMBL/GenBank/DDBJ whole genome shotgun (WGS) entry which is preliminary data.</text>
</comment>
<evidence type="ECO:0000313" key="3">
    <source>
        <dbReference type="Proteomes" id="UP001215598"/>
    </source>
</evidence>
<accession>A0AAD7H6P2</accession>
<proteinExistence type="predicted"/>
<dbReference type="EMBL" id="JARKIB010000346">
    <property type="protein sequence ID" value="KAJ7713273.1"/>
    <property type="molecule type" value="Genomic_DNA"/>
</dbReference>